<proteinExistence type="predicted"/>
<keyword evidence="2" id="KW-1185">Reference proteome</keyword>
<organism evidence="1 2">
    <name type="scientific">Hibiscus sabdariffa</name>
    <name type="common">roselle</name>
    <dbReference type="NCBI Taxonomy" id="183260"/>
    <lineage>
        <taxon>Eukaryota</taxon>
        <taxon>Viridiplantae</taxon>
        <taxon>Streptophyta</taxon>
        <taxon>Embryophyta</taxon>
        <taxon>Tracheophyta</taxon>
        <taxon>Spermatophyta</taxon>
        <taxon>Magnoliopsida</taxon>
        <taxon>eudicotyledons</taxon>
        <taxon>Gunneridae</taxon>
        <taxon>Pentapetalae</taxon>
        <taxon>rosids</taxon>
        <taxon>malvids</taxon>
        <taxon>Malvales</taxon>
        <taxon>Malvaceae</taxon>
        <taxon>Malvoideae</taxon>
        <taxon>Hibiscus</taxon>
    </lineage>
</organism>
<accession>A0ABR2QR88</accession>
<reference evidence="1 2" key="1">
    <citation type="journal article" date="2024" name="G3 (Bethesda)">
        <title>Genome assembly of Hibiscus sabdariffa L. provides insights into metabolisms of medicinal natural products.</title>
        <authorList>
            <person name="Kim T."/>
        </authorList>
    </citation>
    <scope>NUCLEOTIDE SEQUENCE [LARGE SCALE GENOMIC DNA]</scope>
    <source>
        <strain evidence="1">TK-2024</strain>
        <tissue evidence="1">Old leaves</tissue>
    </source>
</reference>
<protein>
    <submittedName>
        <fullName evidence="1">Uncharacterized protein</fullName>
    </submittedName>
</protein>
<name>A0ABR2QR88_9ROSI</name>
<dbReference type="Proteomes" id="UP001396334">
    <property type="component" value="Unassembled WGS sequence"/>
</dbReference>
<gene>
    <name evidence="1" type="ORF">V6N11_060608</name>
</gene>
<evidence type="ECO:0000313" key="2">
    <source>
        <dbReference type="Proteomes" id="UP001396334"/>
    </source>
</evidence>
<comment type="caution">
    <text evidence="1">The sequence shown here is derived from an EMBL/GenBank/DDBJ whole genome shotgun (WGS) entry which is preliminary data.</text>
</comment>
<evidence type="ECO:0000313" key="1">
    <source>
        <dbReference type="EMBL" id="KAK9003037.1"/>
    </source>
</evidence>
<dbReference type="EMBL" id="JBBPBN010000034">
    <property type="protein sequence ID" value="KAK9003037.1"/>
    <property type="molecule type" value="Genomic_DNA"/>
</dbReference>
<sequence length="98" mass="10413">MVPGYLQQSFQHVGQPAGQPLEVEVDVSSSPQLGRYNRGVRVSELASLVASNSVGDQLTPSQLPTFSQANNISHVSLVSIIPFASAGSNDEPTVELMF</sequence>